<comment type="cofactor">
    <cofactor evidence="13 14">
        <name>[4Fe-4S] cluster</name>
        <dbReference type="ChEBI" id="CHEBI:49883"/>
    </cofactor>
    <text evidence="13 14">Binds 3 [4Fe-4S] clusters.</text>
</comment>
<evidence type="ECO:0000256" key="11">
    <source>
        <dbReference type="ARBA" id="ARBA00023136"/>
    </source>
</evidence>
<dbReference type="AlphaFoldDB" id="A0A1E5IYZ4"/>
<reference evidence="17 20" key="2">
    <citation type="submission" date="2021-05" db="EMBL/GenBank/DDBJ databases">
        <title>Molecular characterization for Shewanella algae harboring chromosomal blaOXA-55-like strains isolated from clinical and environment sample.</title>
        <authorList>
            <person name="Ohama Y."/>
            <person name="Aoki K."/>
            <person name="Harada S."/>
            <person name="Moriya K."/>
            <person name="Ishii Y."/>
            <person name="Tateda K."/>
        </authorList>
    </citation>
    <scope>NUCLEOTIDE SEQUENCE [LARGE SCALE GENOMIC DNA]</scope>
    <source>
        <strain evidence="17 20">MBTL60-118</strain>
    </source>
</reference>
<evidence type="ECO:0000256" key="2">
    <source>
        <dbReference type="ARBA" id="ARBA00022475"/>
    </source>
</evidence>
<evidence type="ECO:0000256" key="7">
    <source>
        <dbReference type="ARBA" id="ARBA00022967"/>
    </source>
</evidence>
<evidence type="ECO:0000259" key="16">
    <source>
        <dbReference type="PROSITE" id="PS51656"/>
    </source>
</evidence>
<feature type="binding site" evidence="13 14">
    <location>
        <position position="150"/>
    </location>
    <ligand>
        <name>[4Fe-4S] cluster</name>
        <dbReference type="ChEBI" id="CHEBI:49883"/>
        <label>3</label>
    </ligand>
</feature>
<evidence type="ECO:0000256" key="9">
    <source>
        <dbReference type="ARBA" id="ARBA00023004"/>
    </source>
</evidence>
<dbReference type="FunFam" id="1.10.15.40:FF:000001">
    <property type="entry name" value="Ion-translocating oxidoreductase complex subunit B"/>
    <property type="match status" value="1"/>
</dbReference>
<comment type="function">
    <text evidence="13">Part of a membrane-bound complex that couples electron transfer with translocation of ions across the membrane.</text>
</comment>
<dbReference type="HAMAP" id="MF_00463">
    <property type="entry name" value="RsxB_RnfB"/>
    <property type="match status" value="1"/>
</dbReference>
<feature type="binding site" evidence="13 14">
    <location>
        <position position="73"/>
    </location>
    <ligand>
        <name>[4Fe-4S] cluster</name>
        <dbReference type="ChEBI" id="CHEBI:49883"/>
        <label>1</label>
    </ligand>
</feature>
<dbReference type="PROSITE" id="PS51656">
    <property type="entry name" value="4FE4S"/>
    <property type="match status" value="1"/>
</dbReference>
<feature type="region of interest" description="Hydrophobic" evidence="13">
    <location>
        <begin position="1"/>
        <end position="26"/>
    </location>
</feature>
<evidence type="ECO:0000259" key="15">
    <source>
        <dbReference type="PROSITE" id="PS51379"/>
    </source>
</evidence>
<evidence type="ECO:0000256" key="10">
    <source>
        <dbReference type="ARBA" id="ARBA00023014"/>
    </source>
</evidence>
<keyword evidence="8 13" id="KW-0249">Electron transport</keyword>
<evidence type="ECO:0000256" key="8">
    <source>
        <dbReference type="ARBA" id="ARBA00022982"/>
    </source>
</evidence>
<feature type="binding site" evidence="13 14">
    <location>
        <position position="144"/>
    </location>
    <ligand>
        <name>[4Fe-4S] cluster</name>
        <dbReference type="ChEBI" id="CHEBI:49883"/>
        <label>3</label>
    </ligand>
</feature>
<dbReference type="PANTHER" id="PTHR42859">
    <property type="entry name" value="OXIDOREDUCTASE"/>
    <property type="match status" value="1"/>
</dbReference>
<keyword evidence="9 13" id="KW-0408">Iron</keyword>
<dbReference type="Proteomes" id="UP000773469">
    <property type="component" value="Unassembled WGS sequence"/>
</dbReference>
<keyword evidence="2 13" id="KW-1003">Cell membrane</keyword>
<dbReference type="OrthoDB" id="9789936at2"/>
<evidence type="ECO:0000256" key="14">
    <source>
        <dbReference type="PIRSR" id="PIRSR005784-1"/>
    </source>
</evidence>
<feature type="binding site" evidence="13 14">
    <location>
        <position position="49"/>
    </location>
    <ligand>
        <name>[4Fe-4S] cluster</name>
        <dbReference type="ChEBI" id="CHEBI:49883"/>
        <label>1</label>
    </ligand>
</feature>
<feature type="binding site" evidence="13 14">
    <location>
        <position position="52"/>
    </location>
    <ligand>
        <name>[4Fe-4S] cluster</name>
        <dbReference type="ChEBI" id="CHEBI:49883"/>
        <label>1</label>
    </ligand>
</feature>
<feature type="binding site" evidence="13 14">
    <location>
        <position position="147"/>
    </location>
    <ligand>
        <name>[4Fe-4S] cluster</name>
        <dbReference type="ChEBI" id="CHEBI:49883"/>
        <label>3</label>
    </ligand>
</feature>
<dbReference type="InterPro" id="IPR007202">
    <property type="entry name" value="4Fe-4S_dom"/>
</dbReference>
<dbReference type="EMBL" id="MCBT01000001">
    <property type="protein sequence ID" value="OEG75775.1"/>
    <property type="molecule type" value="Genomic_DNA"/>
</dbReference>
<dbReference type="NCBIfam" id="TIGR01944">
    <property type="entry name" value="rnfB"/>
    <property type="match status" value="1"/>
</dbReference>
<keyword evidence="1 13" id="KW-0813">Transport</keyword>
<feature type="binding site" evidence="13 14">
    <location>
        <position position="124"/>
    </location>
    <ligand>
        <name>[4Fe-4S] cluster</name>
        <dbReference type="ChEBI" id="CHEBI:49883"/>
        <label>3</label>
    </ligand>
</feature>
<gene>
    <name evidence="13 17" type="primary">rnfB</name>
    <name evidence="18" type="ORF">BEL05_16255</name>
    <name evidence="17" type="ORF">TUM3794_25290</name>
</gene>
<dbReference type="GO" id="GO:0005886">
    <property type="term" value="C:plasma membrane"/>
    <property type="evidence" value="ECO:0007669"/>
    <property type="project" value="UniProtKB-SubCell"/>
</dbReference>
<comment type="subcellular location">
    <subcellularLocation>
        <location evidence="13">Cell inner membrane</location>
    </subcellularLocation>
</comment>
<dbReference type="EMBL" id="BPEU01000017">
    <property type="protein sequence ID" value="GIU42298.1"/>
    <property type="molecule type" value="Genomic_DNA"/>
</dbReference>
<dbReference type="NCBIfam" id="NF003475">
    <property type="entry name" value="PRK05113.1"/>
    <property type="match status" value="1"/>
</dbReference>
<comment type="caution">
    <text evidence="18">The sequence shown here is derived from an EMBL/GenBank/DDBJ whole genome shotgun (WGS) entry which is preliminary data.</text>
</comment>
<keyword evidence="4 13" id="KW-0997">Cell inner membrane</keyword>
<dbReference type="Pfam" id="PF04060">
    <property type="entry name" value="FeS"/>
    <property type="match status" value="1"/>
</dbReference>
<dbReference type="InterPro" id="IPR017900">
    <property type="entry name" value="4Fe4S_Fe_S_CS"/>
</dbReference>
<feature type="binding site" evidence="13 14">
    <location>
        <position position="114"/>
    </location>
    <ligand>
        <name>[4Fe-4S] cluster</name>
        <dbReference type="ChEBI" id="CHEBI:49883"/>
        <label>2</label>
    </ligand>
</feature>
<dbReference type="RefSeq" id="WP_028765028.1">
    <property type="nucleotide sequence ID" value="NZ_BPEU01000017.1"/>
</dbReference>
<feature type="domain" description="4Fe-4S ferredoxin-type" evidence="15">
    <location>
        <begin position="105"/>
        <end position="134"/>
    </location>
</feature>
<evidence type="ECO:0000256" key="5">
    <source>
        <dbReference type="ARBA" id="ARBA00022723"/>
    </source>
</evidence>
<evidence type="ECO:0000256" key="12">
    <source>
        <dbReference type="ARBA" id="ARBA00067794"/>
    </source>
</evidence>
<evidence type="ECO:0000256" key="4">
    <source>
        <dbReference type="ARBA" id="ARBA00022519"/>
    </source>
</evidence>
<dbReference type="InterPro" id="IPR010207">
    <property type="entry name" value="Elect_transpt_cplx_RnfB/RsxB"/>
</dbReference>
<evidence type="ECO:0000256" key="3">
    <source>
        <dbReference type="ARBA" id="ARBA00022485"/>
    </source>
</evidence>
<keyword evidence="11 13" id="KW-0472">Membrane</keyword>
<evidence type="ECO:0000256" key="13">
    <source>
        <dbReference type="HAMAP-Rule" id="MF_00463"/>
    </source>
</evidence>
<dbReference type="Proteomes" id="UP000095230">
    <property type="component" value="Unassembled WGS sequence"/>
</dbReference>
<feature type="binding site" evidence="13 14">
    <location>
        <position position="154"/>
    </location>
    <ligand>
        <name>[4Fe-4S] cluster</name>
        <dbReference type="ChEBI" id="CHEBI:49883"/>
        <label>2</label>
    </ligand>
</feature>
<keyword evidence="7 13" id="KW-1278">Translocase</keyword>
<evidence type="ECO:0000256" key="1">
    <source>
        <dbReference type="ARBA" id="ARBA00022448"/>
    </source>
</evidence>
<dbReference type="GO" id="GO:0009055">
    <property type="term" value="F:electron transfer activity"/>
    <property type="evidence" value="ECO:0007669"/>
    <property type="project" value="InterPro"/>
</dbReference>
<proteinExistence type="inferred from homology"/>
<evidence type="ECO:0000313" key="20">
    <source>
        <dbReference type="Proteomes" id="UP000773469"/>
    </source>
</evidence>
<evidence type="ECO:0000313" key="18">
    <source>
        <dbReference type="EMBL" id="OEG75775.1"/>
    </source>
</evidence>
<dbReference type="EC" id="7.-.-.-" evidence="13"/>
<accession>A0A1E5IYZ4</accession>
<dbReference type="PANTHER" id="PTHR42859:SF3">
    <property type="entry name" value="ION-TRANSLOCATING OXIDOREDUCTASE COMPLEX SUBUNIT B"/>
    <property type="match status" value="1"/>
</dbReference>
<keyword evidence="5 13" id="KW-0479">Metal-binding</keyword>
<feature type="domain" description="4Fe-4S" evidence="16">
    <location>
        <begin position="32"/>
        <end position="90"/>
    </location>
</feature>
<feature type="domain" description="4Fe-4S ferredoxin-type" evidence="15">
    <location>
        <begin position="135"/>
        <end position="164"/>
    </location>
</feature>
<dbReference type="Pfam" id="PF14697">
    <property type="entry name" value="Fer4_21"/>
    <property type="match status" value="1"/>
</dbReference>
<evidence type="ECO:0000313" key="17">
    <source>
        <dbReference type="EMBL" id="GIU42298.1"/>
    </source>
</evidence>
<dbReference type="Gene3D" id="3.30.70.20">
    <property type="match status" value="2"/>
</dbReference>
<feature type="binding site" evidence="13 14">
    <location>
        <position position="117"/>
    </location>
    <ligand>
        <name>[4Fe-4S] cluster</name>
        <dbReference type="ChEBI" id="CHEBI:49883"/>
        <label>2</label>
    </ligand>
</feature>
<comment type="caution">
    <text evidence="13">Lacks conserved residue(s) required for the propagation of feature annotation.</text>
</comment>
<dbReference type="PIRSF" id="PIRSF005784">
    <property type="entry name" value="Elect_transpt_RnfB"/>
    <property type="match status" value="1"/>
</dbReference>
<protein>
    <recommendedName>
        <fullName evidence="12 13">Ion-translocating oxidoreductase complex subunit B</fullName>
        <ecNumber evidence="13">7.-.-.-</ecNumber>
    </recommendedName>
    <alternativeName>
        <fullName evidence="13">Rnf electron transport complex subunit B</fullName>
    </alternativeName>
</protein>
<dbReference type="InterPro" id="IPR016463">
    <property type="entry name" value="RnfB/RsxB_Proteobac"/>
</dbReference>
<dbReference type="PROSITE" id="PS00198">
    <property type="entry name" value="4FE4S_FER_1"/>
    <property type="match status" value="2"/>
</dbReference>
<comment type="similarity">
    <text evidence="13">Belongs to the 4Fe4S bacterial-type ferredoxin family. RnfB subfamily.</text>
</comment>
<dbReference type="InterPro" id="IPR050294">
    <property type="entry name" value="RnfB_subfamily"/>
</dbReference>
<evidence type="ECO:0000313" key="19">
    <source>
        <dbReference type="Proteomes" id="UP000095230"/>
    </source>
</evidence>
<dbReference type="PROSITE" id="PS51379">
    <property type="entry name" value="4FE4S_FER_2"/>
    <property type="match status" value="2"/>
</dbReference>
<dbReference type="STRING" id="23.BEL05_16255"/>
<keyword evidence="20" id="KW-1185">Reference proteome</keyword>
<feature type="binding site" evidence="13 14">
    <location>
        <position position="57"/>
    </location>
    <ligand>
        <name>[4Fe-4S] cluster</name>
        <dbReference type="ChEBI" id="CHEBI:49883"/>
        <label>1</label>
    </ligand>
</feature>
<keyword evidence="3 13" id="KW-0004">4Fe-4S</keyword>
<dbReference type="Gene3D" id="1.10.15.40">
    <property type="entry name" value="Electron transport complex subunit B, putative Fe-S cluster"/>
    <property type="match status" value="1"/>
</dbReference>
<dbReference type="GO" id="GO:0022900">
    <property type="term" value="P:electron transport chain"/>
    <property type="evidence" value="ECO:0007669"/>
    <property type="project" value="UniProtKB-UniRule"/>
</dbReference>
<organism evidence="18 19">
    <name type="scientific">Shewanella colwelliana</name>
    <name type="common">Alteromonas colwelliana</name>
    <dbReference type="NCBI Taxonomy" id="23"/>
    <lineage>
        <taxon>Bacteria</taxon>
        <taxon>Pseudomonadati</taxon>
        <taxon>Pseudomonadota</taxon>
        <taxon>Gammaproteobacteria</taxon>
        <taxon>Alteromonadales</taxon>
        <taxon>Shewanellaceae</taxon>
        <taxon>Shewanella</taxon>
    </lineage>
</organism>
<dbReference type="GO" id="GO:0046872">
    <property type="term" value="F:metal ion binding"/>
    <property type="evidence" value="ECO:0007669"/>
    <property type="project" value="UniProtKB-KW"/>
</dbReference>
<feature type="binding site" evidence="13 14">
    <location>
        <position position="120"/>
    </location>
    <ligand>
        <name>[4Fe-4S] cluster</name>
        <dbReference type="ChEBI" id="CHEBI:49883"/>
        <label>2</label>
    </ligand>
</feature>
<dbReference type="InterPro" id="IPR017896">
    <property type="entry name" value="4Fe4S_Fe-S-bd"/>
</dbReference>
<evidence type="ECO:0000256" key="6">
    <source>
        <dbReference type="ARBA" id="ARBA00022737"/>
    </source>
</evidence>
<comment type="subunit">
    <text evidence="13">The complex is composed of six subunits: RnfA, RnfB, RnfC, RnfD, RnfE and RnfG.</text>
</comment>
<name>A0A1E5IYZ4_SHECO</name>
<keyword evidence="10 13" id="KW-0411">Iron-sulfur</keyword>
<keyword evidence="6 13" id="KW-0677">Repeat</keyword>
<reference evidence="18 19" key="1">
    <citation type="submission" date="2016-07" db="EMBL/GenBank/DDBJ databases">
        <title>Whole-genome of two Shewanella species isolated from a digestive organ of sea cucumber Apostichopus japonicus Selenka 1867.</title>
        <authorList>
            <person name="Hong H.-H."/>
            <person name="Choi H."/>
            <person name="Cheon S."/>
            <person name="Oh J.-S."/>
            <person name="Lee H.-G."/>
            <person name="Park C."/>
        </authorList>
    </citation>
    <scope>NUCLEOTIDE SEQUENCE [LARGE SCALE GENOMIC DNA]</scope>
    <source>
        <strain evidence="18 19">CSB03KR</strain>
    </source>
</reference>
<dbReference type="GO" id="GO:0051539">
    <property type="term" value="F:4 iron, 4 sulfur cluster binding"/>
    <property type="evidence" value="ECO:0007669"/>
    <property type="project" value="UniProtKB-UniRule"/>
</dbReference>
<sequence>MIEIFIAIGLLSVLALVFGALLGFAAEKFKVEGDPIVEQAEALLPQTQCGQCGYPGCRPYAEAIANGEKINKCPPGGTATMEKLAQLMGVDPEPLTATAETQIKKVAYIREDECIGCTKCIQACPVDAILGTGKQMHTVITDYCTGCDLCVEPCPVDCIDMLPVGQTVQNWNWKLNAIPVINLSEDAKC</sequence>
<dbReference type="SUPFAM" id="SSF54862">
    <property type="entry name" value="4Fe-4S ferredoxins"/>
    <property type="match status" value="1"/>
</dbReference>